<comment type="caution">
    <text evidence="3">The sequence shown here is derived from an EMBL/GenBank/DDBJ whole genome shotgun (WGS) entry which is preliminary data.</text>
</comment>
<keyword evidence="4" id="KW-1185">Reference proteome</keyword>
<dbReference type="SUPFAM" id="SSF51735">
    <property type="entry name" value="NAD(P)-binding Rossmann-fold domains"/>
    <property type="match status" value="1"/>
</dbReference>
<protein>
    <submittedName>
        <fullName evidence="3">Uncharacterized protein</fullName>
    </submittedName>
</protein>
<keyword evidence="2" id="KW-0560">Oxidoreductase</keyword>
<evidence type="ECO:0000256" key="1">
    <source>
        <dbReference type="ARBA" id="ARBA00006484"/>
    </source>
</evidence>
<dbReference type="Pfam" id="PF00106">
    <property type="entry name" value="adh_short"/>
    <property type="match status" value="1"/>
</dbReference>
<dbReference type="GO" id="GO:0016491">
    <property type="term" value="F:oxidoreductase activity"/>
    <property type="evidence" value="ECO:0007669"/>
    <property type="project" value="UniProtKB-KW"/>
</dbReference>
<dbReference type="OrthoDB" id="191139at2759"/>
<comment type="similarity">
    <text evidence="1">Belongs to the short-chain dehydrogenases/reductases (SDR) family.</text>
</comment>
<sequence>MDEFRSIIDGLCTSIWEGAGTMSPYVLTKDGFETQFAVNYLGHFLLTHLLLPRLIQAGTKNRAARMVNLSSIGHTFGWFKLDYLQAKSYYKKLSAYSQSKSCLIMFTKVLYERLSIKNYPVKIYAIHPGIIRSDLSTKL</sequence>
<reference evidence="3" key="1">
    <citation type="submission" date="2021-11" db="EMBL/GenBank/DDBJ databases">
        <authorList>
            <person name="Schell T."/>
        </authorList>
    </citation>
    <scope>NUCLEOTIDE SEQUENCE</scope>
    <source>
        <strain evidence="3">M5</strain>
    </source>
</reference>
<dbReference type="InterPro" id="IPR036291">
    <property type="entry name" value="NAD(P)-bd_dom_sf"/>
</dbReference>
<dbReference type="PRINTS" id="PR00081">
    <property type="entry name" value="GDHRDH"/>
</dbReference>
<name>A0A8J2RR79_9CRUS</name>
<dbReference type="PANTHER" id="PTHR24320">
    <property type="entry name" value="RETINOL DEHYDROGENASE"/>
    <property type="match status" value="1"/>
</dbReference>
<organism evidence="3 4">
    <name type="scientific">Daphnia galeata</name>
    <dbReference type="NCBI Taxonomy" id="27404"/>
    <lineage>
        <taxon>Eukaryota</taxon>
        <taxon>Metazoa</taxon>
        <taxon>Ecdysozoa</taxon>
        <taxon>Arthropoda</taxon>
        <taxon>Crustacea</taxon>
        <taxon>Branchiopoda</taxon>
        <taxon>Diplostraca</taxon>
        <taxon>Cladocera</taxon>
        <taxon>Anomopoda</taxon>
        <taxon>Daphniidae</taxon>
        <taxon>Daphnia</taxon>
    </lineage>
</organism>
<dbReference type="PANTHER" id="PTHR24320:SF264">
    <property type="entry name" value="DEHYDROGENASE_REDUCTASE SDR FAMILY MEMBER ON CHROMOSOME X"/>
    <property type="match status" value="1"/>
</dbReference>
<dbReference type="EMBL" id="CAKKLH010000291">
    <property type="protein sequence ID" value="CAH0109158.1"/>
    <property type="molecule type" value="Genomic_DNA"/>
</dbReference>
<dbReference type="Gene3D" id="3.40.50.720">
    <property type="entry name" value="NAD(P)-binding Rossmann-like Domain"/>
    <property type="match status" value="1"/>
</dbReference>
<evidence type="ECO:0000313" key="3">
    <source>
        <dbReference type="EMBL" id="CAH0109158.1"/>
    </source>
</evidence>
<proteinExistence type="inferred from homology"/>
<dbReference type="AlphaFoldDB" id="A0A8J2RR79"/>
<dbReference type="Proteomes" id="UP000789390">
    <property type="component" value="Unassembled WGS sequence"/>
</dbReference>
<evidence type="ECO:0000313" key="4">
    <source>
        <dbReference type="Proteomes" id="UP000789390"/>
    </source>
</evidence>
<evidence type="ECO:0000256" key="2">
    <source>
        <dbReference type="ARBA" id="ARBA00023002"/>
    </source>
</evidence>
<accession>A0A8J2RR79</accession>
<dbReference type="InterPro" id="IPR002347">
    <property type="entry name" value="SDR_fam"/>
</dbReference>
<gene>
    <name evidence="3" type="ORF">DGAL_LOCUS12622</name>
</gene>